<dbReference type="AlphaFoldDB" id="A0AAW1WW17"/>
<gene>
    <name evidence="6" type="ORF">M0R45_025046</name>
</gene>
<dbReference type="InterPro" id="IPR045229">
    <property type="entry name" value="TPP_enz"/>
</dbReference>
<dbReference type="GO" id="GO:0009099">
    <property type="term" value="P:L-valine biosynthetic process"/>
    <property type="evidence" value="ECO:0007669"/>
    <property type="project" value="TreeGrafter"/>
</dbReference>
<dbReference type="GO" id="GO:0003984">
    <property type="term" value="F:acetolactate synthase activity"/>
    <property type="evidence" value="ECO:0007669"/>
    <property type="project" value="TreeGrafter"/>
</dbReference>
<dbReference type="Gene3D" id="3.40.50.1220">
    <property type="entry name" value="TPP-binding domain"/>
    <property type="match status" value="1"/>
</dbReference>
<comment type="similarity">
    <text evidence="2">Belongs to the TPP enzyme family.</text>
</comment>
<accession>A0AAW1WW17</accession>
<dbReference type="InterPro" id="IPR029061">
    <property type="entry name" value="THDP-binding"/>
</dbReference>
<evidence type="ECO:0000259" key="5">
    <source>
        <dbReference type="Pfam" id="PF02775"/>
    </source>
</evidence>
<comment type="cofactor">
    <cofactor evidence="1">
        <name>thiamine diphosphate</name>
        <dbReference type="ChEBI" id="CHEBI:58937"/>
    </cofactor>
</comment>
<sequence>MTGFTGKLEAFASRAKIVHIDIDSAEIGKNKQPHVSVCADVKLALQGLNRILEGKLAKLKPDFAAWRAELKEQKLKFPLSYKTLGKPFLSVCHSVVDVWGFRSHGFGLPAAMGAAAANPEAIVVDIDGDGSFMMNVQWEDRFYKANRAHTYLGTPQMRPRSSRTCCSLQMLVVYQLLACVAYDSKWGAFKDVITEGDGRRSY</sequence>
<dbReference type="InterPro" id="IPR011766">
    <property type="entry name" value="TPP_enzyme_TPP-bd"/>
</dbReference>
<dbReference type="GO" id="GO:0030976">
    <property type="term" value="F:thiamine pyrophosphate binding"/>
    <property type="evidence" value="ECO:0007669"/>
    <property type="project" value="InterPro"/>
</dbReference>
<evidence type="ECO:0000256" key="3">
    <source>
        <dbReference type="ARBA" id="ARBA00023052"/>
    </source>
</evidence>
<feature type="domain" description="Thiamine pyrophosphate enzyme TPP-binding" evidence="5">
    <location>
        <begin position="95"/>
        <end position="137"/>
    </location>
</feature>
<protein>
    <recommendedName>
        <fullName evidence="8">Acetolactate synthase</fullName>
    </recommendedName>
</protein>
<organism evidence="6 7">
    <name type="scientific">Rubus argutus</name>
    <name type="common">Southern blackberry</name>
    <dbReference type="NCBI Taxonomy" id="59490"/>
    <lineage>
        <taxon>Eukaryota</taxon>
        <taxon>Viridiplantae</taxon>
        <taxon>Streptophyta</taxon>
        <taxon>Embryophyta</taxon>
        <taxon>Tracheophyta</taxon>
        <taxon>Spermatophyta</taxon>
        <taxon>Magnoliopsida</taxon>
        <taxon>eudicotyledons</taxon>
        <taxon>Gunneridae</taxon>
        <taxon>Pentapetalae</taxon>
        <taxon>rosids</taxon>
        <taxon>fabids</taxon>
        <taxon>Rosales</taxon>
        <taxon>Rosaceae</taxon>
        <taxon>Rosoideae</taxon>
        <taxon>Rosoideae incertae sedis</taxon>
        <taxon>Rubus</taxon>
    </lineage>
</organism>
<dbReference type="SUPFAM" id="SSF52518">
    <property type="entry name" value="Thiamin diphosphate-binding fold (THDP-binding)"/>
    <property type="match status" value="1"/>
</dbReference>
<dbReference type="GO" id="GO:0005948">
    <property type="term" value="C:acetolactate synthase complex"/>
    <property type="evidence" value="ECO:0007669"/>
    <property type="project" value="TreeGrafter"/>
</dbReference>
<evidence type="ECO:0000313" key="7">
    <source>
        <dbReference type="Proteomes" id="UP001457282"/>
    </source>
</evidence>
<dbReference type="GO" id="GO:0050660">
    <property type="term" value="F:flavin adenine dinucleotide binding"/>
    <property type="evidence" value="ECO:0007669"/>
    <property type="project" value="TreeGrafter"/>
</dbReference>
<dbReference type="EMBL" id="JBEDUW010000005">
    <property type="protein sequence ID" value="KAK9927883.1"/>
    <property type="molecule type" value="Genomic_DNA"/>
</dbReference>
<dbReference type="Proteomes" id="UP001457282">
    <property type="component" value="Unassembled WGS sequence"/>
</dbReference>
<dbReference type="Gene3D" id="3.40.50.970">
    <property type="match status" value="1"/>
</dbReference>
<dbReference type="InterPro" id="IPR012000">
    <property type="entry name" value="Thiamin_PyroP_enz_cen_dom"/>
</dbReference>
<evidence type="ECO:0008006" key="8">
    <source>
        <dbReference type="Google" id="ProtNLM"/>
    </source>
</evidence>
<proteinExistence type="inferred from homology"/>
<dbReference type="Pfam" id="PF00205">
    <property type="entry name" value="TPP_enzyme_M"/>
    <property type="match status" value="1"/>
</dbReference>
<evidence type="ECO:0000256" key="1">
    <source>
        <dbReference type="ARBA" id="ARBA00001964"/>
    </source>
</evidence>
<feature type="domain" description="Thiamine pyrophosphate enzyme central" evidence="4">
    <location>
        <begin position="5"/>
        <end position="48"/>
    </location>
</feature>
<reference evidence="6 7" key="1">
    <citation type="journal article" date="2023" name="G3 (Bethesda)">
        <title>A chromosome-length genome assembly and annotation of blackberry (Rubus argutus, cv. 'Hillquist').</title>
        <authorList>
            <person name="Bruna T."/>
            <person name="Aryal R."/>
            <person name="Dudchenko O."/>
            <person name="Sargent D.J."/>
            <person name="Mead D."/>
            <person name="Buti M."/>
            <person name="Cavallini A."/>
            <person name="Hytonen T."/>
            <person name="Andres J."/>
            <person name="Pham M."/>
            <person name="Weisz D."/>
            <person name="Mascagni F."/>
            <person name="Usai G."/>
            <person name="Natali L."/>
            <person name="Bassil N."/>
            <person name="Fernandez G.E."/>
            <person name="Lomsadze A."/>
            <person name="Armour M."/>
            <person name="Olukolu B."/>
            <person name="Poorten T."/>
            <person name="Britton C."/>
            <person name="Davik J."/>
            <person name="Ashrafi H."/>
            <person name="Aiden E.L."/>
            <person name="Borodovsky M."/>
            <person name="Worthington M."/>
        </authorList>
    </citation>
    <scope>NUCLEOTIDE SEQUENCE [LARGE SCALE GENOMIC DNA]</scope>
    <source>
        <strain evidence="6">PI 553951</strain>
    </source>
</reference>
<dbReference type="InterPro" id="IPR029035">
    <property type="entry name" value="DHS-like_NAD/FAD-binding_dom"/>
</dbReference>
<name>A0AAW1WW17_RUBAR</name>
<dbReference type="PROSITE" id="PS00187">
    <property type="entry name" value="TPP_ENZYMES"/>
    <property type="match status" value="1"/>
</dbReference>
<dbReference type="PANTHER" id="PTHR18968:SF13">
    <property type="entry name" value="ACETOLACTATE SYNTHASE CATALYTIC SUBUNIT, MITOCHONDRIAL"/>
    <property type="match status" value="1"/>
</dbReference>
<dbReference type="PANTHER" id="PTHR18968">
    <property type="entry name" value="THIAMINE PYROPHOSPHATE ENZYMES"/>
    <property type="match status" value="1"/>
</dbReference>
<comment type="caution">
    <text evidence="6">The sequence shown here is derived from an EMBL/GenBank/DDBJ whole genome shotgun (WGS) entry which is preliminary data.</text>
</comment>
<dbReference type="GO" id="GO:0009097">
    <property type="term" value="P:isoleucine biosynthetic process"/>
    <property type="evidence" value="ECO:0007669"/>
    <property type="project" value="TreeGrafter"/>
</dbReference>
<dbReference type="Pfam" id="PF02775">
    <property type="entry name" value="TPP_enzyme_C"/>
    <property type="match status" value="1"/>
</dbReference>
<dbReference type="SUPFAM" id="SSF52467">
    <property type="entry name" value="DHS-like NAD/FAD-binding domain"/>
    <property type="match status" value="1"/>
</dbReference>
<dbReference type="InterPro" id="IPR000399">
    <property type="entry name" value="TPP-bd_CS"/>
</dbReference>
<dbReference type="GO" id="GO:0000287">
    <property type="term" value="F:magnesium ion binding"/>
    <property type="evidence" value="ECO:0007669"/>
    <property type="project" value="InterPro"/>
</dbReference>
<evidence type="ECO:0000256" key="2">
    <source>
        <dbReference type="ARBA" id="ARBA00007812"/>
    </source>
</evidence>
<keyword evidence="7" id="KW-1185">Reference proteome</keyword>
<evidence type="ECO:0000259" key="4">
    <source>
        <dbReference type="Pfam" id="PF00205"/>
    </source>
</evidence>
<evidence type="ECO:0000313" key="6">
    <source>
        <dbReference type="EMBL" id="KAK9927883.1"/>
    </source>
</evidence>
<keyword evidence="3" id="KW-0786">Thiamine pyrophosphate</keyword>